<accession>A0A7L7LFE9</accession>
<dbReference type="EMBL" id="CP055153">
    <property type="protein sequence ID" value="QMU31407.1"/>
    <property type="molecule type" value="Genomic_DNA"/>
</dbReference>
<keyword evidence="2" id="KW-1185">Reference proteome</keyword>
<proteinExistence type="predicted"/>
<dbReference type="InterPro" id="IPR036737">
    <property type="entry name" value="OmpA-like_sf"/>
</dbReference>
<dbReference type="AlphaFoldDB" id="A0A7L7LFE9"/>
<gene>
    <name evidence="1" type="ORF">HUW48_01555</name>
</gene>
<sequence>MTSLFIVMLVLFVLSYKLFKDKESELLVQVEQLNKIREIEVALKGLEGKYFKFDPVNKRHELKVQTKFDPNSWVIKEADKKDLYAAGLTLKKIIDDIKQDQGVKYLVIIEGMAARDPYDPSFHIRQRDYGYQLSYNRALALLNLWQSRNINFDEKRFEVIIAGSGFYGTGRYKNKREYDNKRFLIQVIPKIGKIEQRVVTATKK</sequence>
<dbReference type="Gene3D" id="3.30.1330.60">
    <property type="entry name" value="OmpA-like domain"/>
    <property type="match status" value="1"/>
</dbReference>
<evidence type="ECO:0000313" key="2">
    <source>
        <dbReference type="Proteomes" id="UP000514509"/>
    </source>
</evidence>
<dbReference type="SUPFAM" id="SSF103088">
    <property type="entry name" value="OmpA-like"/>
    <property type="match status" value="1"/>
</dbReference>
<organism evidence="1 2">
    <name type="scientific">Adhaeribacter radiodurans</name>
    <dbReference type="NCBI Taxonomy" id="2745197"/>
    <lineage>
        <taxon>Bacteria</taxon>
        <taxon>Pseudomonadati</taxon>
        <taxon>Bacteroidota</taxon>
        <taxon>Cytophagia</taxon>
        <taxon>Cytophagales</taxon>
        <taxon>Hymenobacteraceae</taxon>
        <taxon>Adhaeribacter</taxon>
    </lineage>
</organism>
<dbReference type="KEGG" id="add:HUW48_01555"/>
<evidence type="ECO:0000313" key="1">
    <source>
        <dbReference type="EMBL" id="QMU31407.1"/>
    </source>
</evidence>
<reference evidence="1 2" key="1">
    <citation type="submission" date="2020-08" db="EMBL/GenBank/DDBJ databases">
        <title>Adhaeribacter dokdonensis sp. nov., isolated from the rhizosphere of Elymus tsukushiensis, a plant native to the Dokdo Islands, Republic of Korea.</title>
        <authorList>
            <person name="Ghim S.Y."/>
        </authorList>
    </citation>
    <scope>NUCLEOTIDE SEQUENCE [LARGE SCALE GENOMIC DNA]</scope>
    <source>
        <strain evidence="1 2">KUDC8001</strain>
    </source>
</reference>
<name>A0A7L7LFE9_9BACT</name>
<evidence type="ECO:0008006" key="3">
    <source>
        <dbReference type="Google" id="ProtNLM"/>
    </source>
</evidence>
<protein>
    <recommendedName>
        <fullName evidence="3">OmpA family protein</fullName>
    </recommendedName>
</protein>
<dbReference type="Proteomes" id="UP000514509">
    <property type="component" value="Chromosome"/>
</dbReference>